<proteinExistence type="predicted"/>
<evidence type="ECO:0000313" key="1">
    <source>
        <dbReference type="EMBL" id="CAI2190230.1"/>
    </source>
</evidence>
<dbReference type="Proteomes" id="UP001153678">
    <property type="component" value="Unassembled WGS sequence"/>
</dbReference>
<name>A0A9W4T2N5_9GLOM</name>
<gene>
    <name evidence="1" type="ORF">FWILDA_LOCUS14471</name>
</gene>
<comment type="caution">
    <text evidence="1">The sequence shown here is derived from an EMBL/GenBank/DDBJ whole genome shotgun (WGS) entry which is preliminary data.</text>
</comment>
<sequence length="39" mass="4597">MVRFKRKKNYVEESTVCEGGDVDLCEEERSNLDRLLFST</sequence>
<organism evidence="1 2">
    <name type="scientific">Funneliformis geosporum</name>
    <dbReference type="NCBI Taxonomy" id="1117311"/>
    <lineage>
        <taxon>Eukaryota</taxon>
        <taxon>Fungi</taxon>
        <taxon>Fungi incertae sedis</taxon>
        <taxon>Mucoromycota</taxon>
        <taxon>Glomeromycotina</taxon>
        <taxon>Glomeromycetes</taxon>
        <taxon>Glomerales</taxon>
        <taxon>Glomeraceae</taxon>
        <taxon>Funneliformis</taxon>
    </lineage>
</organism>
<protein>
    <submittedName>
        <fullName evidence="1">9696_t:CDS:1</fullName>
    </submittedName>
</protein>
<dbReference type="EMBL" id="CAMKVN010006401">
    <property type="protein sequence ID" value="CAI2190230.1"/>
    <property type="molecule type" value="Genomic_DNA"/>
</dbReference>
<accession>A0A9W4T2N5</accession>
<keyword evidence="2" id="KW-1185">Reference proteome</keyword>
<reference evidence="1" key="1">
    <citation type="submission" date="2022-08" db="EMBL/GenBank/DDBJ databases">
        <authorList>
            <person name="Kallberg Y."/>
            <person name="Tangrot J."/>
            <person name="Rosling A."/>
        </authorList>
    </citation>
    <scope>NUCLEOTIDE SEQUENCE</scope>
    <source>
        <strain evidence="1">Wild A</strain>
    </source>
</reference>
<evidence type="ECO:0000313" key="2">
    <source>
        <dbReference type="Proteomes" id="UP001153678"/>
    </source>
</evidence>
<dbReference type="AlphaFoldDB" id="A0A9W4T2N5"/>